<gene>
    <name evidence="3" type="primary">mazE_1</name>
    <name evidence="3" type="ORF">C1752_03546</name>
</gene>
<protein>
    <submittedName>
        <fullName evidence="3">Antitoxin MazE</fullName>
    </submittedName>
</protein>
<dbReference type="GO" id="GO:0097351">
    <property type="term" value="F:toxin sequestering activity"/>
    <property type="evidence" value="ECO:0007669"/>
    <property type="project" value="InterPro"/>
</dbReference>
<dbReference type="Pfam" id="PF04014">
    <property type="entry name" value="MazE_antitoxin"/>
    <property type="match status" value="1"/>
</dbReference>
<evidence type="ECO:0000313" key="3">
    <source>
        <dbReference type="EMBL" id="PZD72522.1"/>
    </source>
</evidence>
<comment type="caution">
    <text evidence="3">The sequence shown here is derived from an EMBL/GenBank/DDBJ whole genome shotgun (WGS) entry which is preliminary data.</text>
</comment>
<dbReference type="InterPro" id="IPR039052">
    <property type="entry name" value="Antitox_PemI-like"/>
</dbReference>
<accession>A0A2W1JNS3</accession>
<evidence type="ECO:0000313" key="4">
    <source>
        <dbReference type="Proteomes" id="UP000248857"/>
    </source>
</evidence>
<reference evidence="3 4" key="1">
    <citation type="journal article" date="2018" name="Sci. Rep.">
        <title>A novel species of the marine cyanobacterium Acaryochloris with a unique pigment content and lifestyle.</title>
        <authorList>
            <person name="Partensky F."/>
            <person name="Six C."/>
            <person name="Ratin M."/>
            <person name="Garczarek L."/>
            <person name="Vaulot D."/>
            <person name="Probert I."/>
            <person name="Calteau A."/>
            <person name="Gourvil P."/>
            <person name="Marie D."/>
            <person name="Grebert T."/>
            <person name="Bouchier C."/>
            <person name="Le Panse S."/>
            <person name="Gachenot M."/>
            <person name="Rodriguez F."/>
            <person name="Garrido J.L."/>
        </authorList>
    </citation>
    <scope>NUCLEOTIDE SEQUENCE [LARGE SCALE GENOMIC DNA]</scope>
    <source>
        <strain evidence="3 4">RCC1774</strain>
    </source>
</reference>
<dbReference type="Gene3D" id="2.10.260.10">
    <property type="match status" value="1"/>
</dbReference>
<name>A0A2W1JNS3_9CYAN</name>
<dbReference type="SMART" id="SM00966">
    <property type="entry name" value="SpoVT_AbrB"/>
    <property type="match status" value="1"/>
</dbReference>
<dbReference type="Proteomes" id="UP000248857">
    <property type="component" value="Unassembled WGS sequence"/>
</dbReference>
<evidence type="ECO:0000256" key="1">
    <source>
        <dbReference type="PROSITE-ProRule" id="PRU01076"/>
    </source>
</evidence>
<dbReference type="GO" id="GO:0003677">
    <property type="term" value="F:DNA binding"/>
    <property type="evidence" value="ECO:0007669"/>
    <property type="project" value="UniProtKB-UniRule"/>
</dbReference>
<sequence length="80" mass="8867">MKTKVQKWGNSLALRIPKSFAAEILLRPDTEVELSMVKGKLVITPILEASYSLEQLLEDVTEENIHAEVETGASVGNEAW</sequence>
<keyword evidence="4" id="KW-1185">Reference proteome</keyword>
<dbReference type="AlphaFoldDB" id="A0A2W1JNS3"/>
<dbReference type="InterPro" id="IPR037914">
    <property type="entry name" value="SpoVT-AbrB_sf"/>
</dbReference>
<feature type="domain" description="SpoVT-AbrB" evidence="2">
    <location>
        <begin position="3"/>
        <end position="48"/>
    </location>
</feature>
<dbReference type="RefSeq" id="WP_110986984.1">
    <property type="nucleotide sequence ID" value="NZ_CAWNWM010000010.1"/>
</dbReference>
<dbReference type="PANTHER" id="PTHR40516">
    <property type="entry name" value="ANTITOXIN CHPS-RELATED"/>
    <property type="match status" value="1"/>
</dbReference>
<dbReference type="EMBL" id="PQWO01000010">
    <property type="protein sequence ID" value="PZD72522.1"/>
    <property type="molecule type" value="Genomic_DNA"/>
</dbReference>
<organism evidence="3 4">
    <name type="scientific">Acaryochloris thomasi RCC1774</name>
    <dbReference type="NCBI Taxonomy" id="1764569"/>
    <lineage>
        <taxon>Bacteria</taxon>
        <taxon>Bacillati</taxon>
        <taxon>Cyanobacteriota</taxon>
        <taxon>Cyanophyceae</taxon>
        <taxon>Acaryochloridales</taxon>
        <taxon>Acaryochloridaceae</taxon>
        <taxon>Acaryochloris</taxon>
        <taxon>Acaryochloris thomasi</taxon>
    </lineage>
</organism>
<proteinExistence type="predicted"/>
<dbReference type="PANTHER" id="PTHR40516:SF1">
    <property type="entry name" value="ANTITOXIN CHPS-RELATED"/>
    <property type="match status" value="1"/>
</dbReference>
<dbReference type="SUPFAM" id="SSF89447">
    <property type="entry name" value="AbrB/MazE/MraZ-like"/>
    <property type="match status" value="1"/>
</dbReference>
<evidence type="ECO:0000259" key="2">
    <source>
        <dbReference type="PROSITE" id="PS51740"/>
    </source>
</evidence>
<dbReference type="InterPro" id="IPR007159">
    <property type="entry name" value="SpoVT-AbrB_dom"/>
</dbReference>
<keyword evidence="1" id="KW-0238">DNA-binding</keyword>
<dbReference type="PROSITE" id="PS51740">
    <property type="entry name" value="SPOVT_ABRB"/>
    <property type="match status" value="1"/>
</dbReference>
<dbReference type="OrthoDB" id="9795766at2"/>